<dbReference type="InterPro" id="IPR042099">
    <property type="entry name" value="ANL_N_sf"/>
</dbReference>
<dbReference type="PANTHER" id="PTHR22754:SF32">
    <property type="entry name" value="DISCO-INTERACTING PROTEIN 2"/>
    <property type="match status" value="1"/>
</dbReference>
<dbReference type="Pfam" id="PF00550">
    <property type="entry name" value="PP-binding"/>
    <property type="match status" value="1"/>
</dbReference>
<dbReference type="Gene3D" id="3.30.300.30">
    <property type="match status" value="1"/>
</dbReference>
<keyword evidence="10" id="KW-1185">Reference proteome</keyword>
<dbReference type="InterPro" id="IPR040097">
    <property type="entry name" value="FAAL/FAAC"/>
</dbReference>
<evidence type="ECO:0000256" key="4">
    <source>
        <dbReference type="ARBA" id="ARBA00022598"/>
    </source>
</evidence>
<dbReference type="EMBL" id="JBHTAI010000042">
    <property type="protein sequence ID" value="MFC7153746.1"/>
    <property type="molecule type" value="Genomic_DNA"/>
</dbReference>
<keyword evidence="3" id="KW-0597">Phosphoprotein</keyword>
<dbReference type="SUPFAM" id="SSF56801">
    <property type="entry name" value="Acetyl-CoA synthetase-like"/>
    <property type="match status" value="1"/>
</dbReference>
<evidence type="ECO:0000256" key="6">
    <source>
        <dbReference type="ARBA" id="ARBA00023098"/>
    </source>
</evidence>
<accession>A0ABW2FKQ4</accession>
<evidence type="ECO:0000259" key="8">
    <source>
        <dbReference type="PROSITE" id="PS50075"/>
    </source>
</evidence>
<dbReference type="PROSITE" id="PS50075">
    <property type="entry name" value="CARRIER"/>
    <property type="match status" value="1"/>
</dbReference>
<organism evidence="9 10">
    <name type="scientific">Cohnella cellulosilytica</name>
    <dbReference type="NCBI Taxonomy" id="986710"/>
    <lineage>
        <taxon>Bacteria</taxon>
        <taxon>Bacillati</taxon>
        <taxon>Bacillota</taxon>
        <taxon>Bacilli</taxon>
        <taxon>Bacillales</taxon>
        <taxon>Paenibacillaceae</taxon>
        <taxon>Cohnella</taxon>
    </lineage>
</organism>
<evidence type="ECO:0000256" key="1">
    <source>
        <dbReference type="ARBA" id="ARBA00006432"/>
    </source>
</evidence>
<keyword evidence="6" id="KW-0443">Lipid metabolism</keyword>
<dbReference type="SUPFAM" id="SSF47336">
    <property type="entry name" value="ACP-like"/>
    <property type="match status" value="1"/>
</dbReference>
<feature type="region of interest" description="Disordered" evidence="7">
    <location>
        <begin position="677"/>
        <end position="706"/>
    </location>
</feature>
<dbReference type="Gene3D" id="3.40.50.12780">
    <property type="entry name" value="N-terminal domain of ligase-like"/>
    <property type="match status" value="1"/>
</dbReference>
<keyword evidence="2" id="KW-0596">Phosphopantetheine</keyword>
<feature type="domain" description="Carrier" evidence="8">
    <location>
        <begin position="608"/>
        <end position="682"/>
    </location>
</feature>
<protein>
    <submittedName>
        <fullName evidence="9">AMP-binding protein</fullName>
    </submittedName>
</protein>
<evidence type="ECO:0000256" key="2">
    <source>
        <dbReference type="ARBA" id="ARBA00022450"/>
    </source>
</evidence>
<dbReference type="InterPro" id="IPR025110">
    <property type="entry name" value="AMP-bd_C"/>
</dbReference>
<dbReference type="PROSITE" id="PS00455">
    <property type="entry name" value="AMP_BINDING"/>
    <property type="match status" value="1"/>
</dbReference>
<evidence type="ECO:0000313" key="10">
    <source>
        <dbReference type="Proteomes" id="UP001596378"/>
    </source>
</evidence>
<dbReference type="Pfam" id="PF00501">
    <property type="entry name" value="AMP-binding"/>
    <property type="match status" value="1"/>
</dbReference>
<dbReference type="Proteomes" id="UP001596378">
    <property type="component" value="Unassembled WGS sequence"/>
</dbReference>
<dbReference type="InterPro" id="IPR000873">
    <property type="entry name" value="AMP-dep_synth/lig_dom"/>
</dbReference>
<dbReference type="InterPro" id="IPR009081">
    <property type="entry name" value="PP-bd_ACP"/>
</dbReference>
<gene>
    <name evidence="9" type="ORF">ACFQMJ_34910</name>
</gene>
<evidence type="ECO:0000256" key="3">
    <source>
        <dbReference type="ARBA" id="ARBA00022553"/>
    </source>
</evidence>
<dbReference type="InterPro" id="IPR045851">
    <property type="entry name" value="AMP-bd_C_sf"/>
</dbReference>
<evidence type="ECO:0000256" key="5">
    <source>
        <dbReference type="ARBA" id="ARBA00022832"/>
    </source>
</evidence>
<dbReference type="Gene3D" id="1.10.1200.10">
    <property type="entry name" value="ACP-like"/>
    <property type="match status" value="1"/>
</dbReference>
<dbReference type="CDD" id="cd05931">
    <property type="entry name" value="FAAL"/>
    <property type="match status" value="1"/>
</dbReference>
<dbReference type="RefSeq" id="WP_378052025.1">
    <property type="nucleotide sequence ID" value="NZ_JBHMDN010000041.1"/>
</dbReference>
<proteinExistence type="inferred from homology"/>
<evidence type="ECO:0000313" key="9">
    <source>
        <dbReference type="EMBL" id="MFC7153746.1"/>
    </source>
</evidence>
<name>A0ABW2FKQ4_9BACL</name>
<dbReference type="InterPro" id="IPR020845">
    <property type="entry name" value="AMP-binding_CS"/>
</dbReference>
<dbReference type="SMART" id="SM01294">
    <property type="entry name" value="PKS_PP_betabranch"/>
    <property type="match status" value="1"/>
</dbReference>
<evidence type="ECO:0000256" key="7">
    <source>
        <dbReference type="SAM" id="MobiDB-lite"/>
    </source>
</evidence>
<dbReference type="Pfam" id="PF23024">
    <property type="entry name" value="AMP-dom_DIP2-like"/>
    <property type="match status" value="1"/>
</dbReference>
<dbReference type="InterPro" id="IPR036736">
    <property type="entry name" value="ACP-like_sf"/>
</dbReference>
<keyword evidence="5" id="KW-0276">Fatty acid metabolism</keyword>
<dbReference type="PANTHER" id="PTHR22754">
    <property type="entry name" value="DISCO-INTERACTING PROTEIN 2 DIP2 -RELATED"/>
    <property type="match status" value="1"/>
</dbReference>
<comment type="similarity">
    <text evidence="1">Belongs to the ATP-dependent AMP-binding enzyme family.</text>
</comment>
<comment type="caution">
    <text evidence="9">The sequence shown here is derived from an EMBL/GenBank/DDBJ whole genome shotgun (WGS) entry which is preliminary data.</text>
</comment>
<reference evidence="10" key="1">
    <citation type="journal article" date="2019" name="Int. J. Syst. Evol. Microbiol.">
        <title>The Global Catalogue of Microorganisms (GCM) 10K type strain sequencing project: providing services to taxonomists for standard genome sequencing and annotation.</title>
        <authorList>
            <consortium name="The Broad Institute Genomics Platform"/>
            <consortium name="The Broad Institute Genome Sequencing Center for Infectious Disease"/>
            <person name="Wu L."/>
            <person name="Ma J."/>
        </authorList>
    </citation>
    <scope>NUCLEOTIDE SEQUENCE [LARGE SCALE GENOMIC DNA]</scope>
    <source>
        <strain evidence="10">KCTC 12907</strain>
    </source>
</reference>
<dbReference type="InterPro" id="IPR020806">
    <property type="entry name" value="PKS_PP-bd"/>
</dbReference>
<keyword evidence="4" id="KW-0436">Ligase</keyword>
<sequence length="724" mass="80164">MSDRDNRSTEDSIVTILQSRARLTPDRIAYGMLDSRFRLSEITYSQLYADVSALADSLAARRLAEGDRCLLMFPQGLEFIAAFLACLRIGVIPVPVNMPGRHKSLERWEKIAADCGASCLLADQASAESLQGIISGSSVLSALPVFSTRVEEERGLPAAAPARGEIALLQYTSGSTSDPKGVRVTHLSLLNNLKQLERKFDFGERSVMVSWLPFYHDMGLIIGILQGIYSGFKVILMKPNDFMQQPLSWLRAISRYGGTHTGAPNFAYELAAERLNQLETAQTEDEALSLRTLERAFCGAEPIRLETLLKFKRAAKRFGLRENVLSPGYGLAEASLAVSTYRPGQPVGWLRLDKRDFRLGHVNILGRGNLETIRELSEEAEEVHLVGSGYVVDEHVLSIRNPENGKELGDGAIGEVCFAGPSVTGGYWNRPEETSQTFWREEDSGRVYLRTGDYGFRDANGELYITGRIKDLIIVRGMNYYPQDIERISFLSDPALRPDGAAAFSVETEEGEERVVVIQEVERTAIRGAACGRWARQIRQRVLRELELMVDTVVFVPPMQVPRTTSGKIRRGRAKAMYLSGEWDRAIGVDSRSDSEPLLSLDRHGGEAALADFIAGLIAEQLAVPADEVDRNAPFMELGLNSAMSLSVRYSLEQALGVHIPATLLFNYNTVTQMSRHLAAPSDSRNSPEAAAERKTASDTELDDLSEDELLERLRYELGGTNHV</sequence>
<dbReference type="SMART" id="SM00823">
    <property type="entry name" value="PKS_PP"/>
    <property type="match status" value="1"/>
</dbReference>